<proteinExistence type="predicted"/>
<dbReference type="GO" id="GO:0030145">
    <property type="term" value="F:manganese ion binding"/>
    <property type="evidence" value="ECO:0007669"/>
    <property type="project" value="TreeGrafter"/>
</dbReference>
<evidence type="ECO:0000313" key="12">
    <source>
        <dbReference type="EMBL" id="ENU36535.1"/>
    </source>
</evidence>
<keyword evidence="5" id="KW-0692">RNA repair</keyword>
<evidence type="ECO:0000256" key="1">
    <source>
        <dbReference type="ARBA" id="ARBA00012726"/>
    </source>
</evidence>
<feature type="binding site" evidence="11">
    <location>
        <position position="274"/>
    </location>
    <ligand>
        <name>Mn(2+)</name>
        <dbReference type="ChEBI" id="CHEBI:29035"/>
        <label>2</label>
    </ligand>
</feature>
<dbReference type="GO" id="GO:0042245">
    <property type="term" value="P:RNA repair"/>
    <property type="evidence" value="ECO:0007669"/>
    <property type="project" value="UniProtKB-KW"/>
</dbReference>
<dbReference type="GO" id="GO:0006281">
    <property type="term" value="P:DNA repair"/>
    <property type="evidence" value="ECO:0007669"/>
    <property type="project" value="TreeGrafter"/>
</dbReference>
<feature type="binding site" evidence="10">
    <location>
        <begin position="306"/>
        <end position="309"/>
    </location>
    <ligand>
        <name>GMP</name>
        <dbReference type="ChEBI" id="CHEBI:58115"/>
    </ligand>
</feature>
<dbReference type="AlphaFoldDB" id="N8QDE6"/>
<dbReference type="GeneID" id="99691740"/>
<dbReference type="HOGENOM" id="CLU_022279_1_1_6"/>
<keyword evidence="6 10" id="KW-0342">GTP-binding</keyword>
<evidence type="ECO:0000256" key="5">
    <source>
        <dbReference type="ARBA" id="ARBA00022800"/>
    </source>
</evidence>
<feature type="binding site" evidence="11">
    <location>
        <position position="77"/>
    </location>
    <ligand>
        <name>Mn(2+)</name>
        <dbReference type="ChEBI" id="CHEBI:29035"/>
        <label>1</label>
    </ligand>
</feature>
<keyword evidence="7 11" id="KW-0464">Manganese</keyword>
<dbReference type="Gene3D" id="3.90.1860.10">
    <property type="entry name" value="tRNA-splicing ligase RtcB"/>
    <property type="match status" value="1"/>
</dbReference>
<sequence>MGIQKILNAEAHYGVPVKIFTNDIDSDSIEQLKKMAQLQFIYSHIAVMPDVHVGKGATVGSVIPTKNAIIPAAVGVDIGCGMNAVRLNLKASQLPDNLAPLRHAIERKVPVGFELHKQIKAKASSIIPLEKRLQPIIQKHPGLVRMLRKFDATWQKQLGTLGGGNHFIELCLDENQDVWIMLHSGSRGLGNVIGTYFIELAKKEAQHRFGHVPDKDLSYFAEGSASFNDYVEAVEWAQNYAFENRREMMRLILEAIRPLLPPFQMTKEAINCHHNYVSRENHFGEDLLITRKGAIRAGQDELGIIPGSMGARSYIVKGKANPESFCSCSHGAGRKMSRNKAKLLFSQDDLIQQTQGIECRKDAGVIDEIPSAYKDIDQVMANQSDLIEIVHTLKQILCIKG</sequence>
<dbReference type="PANTHER" id="PTHR43749:SF2">
    <property type="entry name" value="RNA-SPLICING LIGASE RTCB"/>
    <property type="match status" value="1"/>
</dbReference>
<feature type="binding site" evidence="10">
    <location>
        <position position="313"/>
    </location>
    <ligand>
        <name>GMP</name>
        <dbReference type="ChEBI" id="CHEBI:58115"/>
    </ligand>
</feature>
<comment type="catalytic activity">
    <reaction evidence="8">
        <text>a 3'-end 3'-phospho-ribonucleotide-RNA + a 5'-end dephospho-ribonucleoside-RNA + GTP = a ribonucleotidyl-ribonucleotide-RNA + GMP + diphosphate</text>
        <dbReference type="Rhea" id="RHEA:68076"/>
        <dbReference type="Rhea" id="RHEA-COMP:10463"/>
        <dbReference type="Rhea" id="RHEA-COMP:13936"/>
        <dbReference type="Rhea" id="RHEA-COMP:17355"/>
        <dbReference type="ChEBI" id="CHEBI:33019"/>
        <dbReference type="ChEBI" id="CHEBI:37565"/>
        <dbReference type="ChEBI" id="CHEBI:58115"/>
        <dbReference type="ChEBI" id="CHEBI:83062"/>
        <dbReference type="ChEBI" id="CHEBI:138284"/>
        <dbReference type="ChEBI" id="CHEBI:173118"/>
        <dbReference type="EC" id="6.5.1.8"/>
    </reaction>
</comment>
<feature type="active site" description="GMP-histidine intermediate" evidence="9">
    <location>
        <position position="330"/>
    </location>
</feature>
<dbReference type="Proteomes" id="UP000023776">
    <property type="component" value="Unassembled WGS sequence"/>
</dbReference>
<protein>
    <recommendedName>
        <fullName evidence="1">3'-phosphate/5'-hydroxy nucleic acid ligase</fullName>
        <ecNumber evidence="1">6.5.1.8</ecNumber>
    </recommendedName>
</protein>
<gene>
    <name evidence="12" type="ORF">F988_01168</name>
</gene>
<reference evidence="12 13" key="1">
    <citation type="submission" date="2013-02" db="EMBL/GenBank/DDBJ databases">
        <title>The Genome Sequence of Acinetobacter parvus CIP 108168.</title>
        <authorList>
            <consortium name="The Broad Institute Genome Sequencing Platform"/>
            <consortium name="The Broad Institute Genome Sequencing Center for Infectious Disease"/>
            <person name="Cerqueira G."/>
            <person name="Feldgarden M."/>
            <person name="Courvalin P."/>
            <person name="Perichon B."/>
            <person name="Grillot-Courvalin C."/>
            <person name="Clermont D."/>
            <person name="Rocha E."/>
            <person name="Yoon E.-J."/>
            <person name="Nemec A."/>
            <person name="Walker B."/>
            <person name="Young S.K."/>
            <person name="Zeng Q."/>
            <person name="Gargeya S."/>
            <person name="Fitzgerald M."/>
            <person name="Haas B."/>
            <person name="Abouelleil A."/>
            <person name="Alvarado L."/>
            <person name="Arachchi H.M."/>
            <person name="Berlin A.M."/>
            <person name="Chapman S.B."/>
            <person name="Dewar J."/>
            <person name="Goldberg J."/>
            <person name="Griggs A."/>
            <person name="Gujja S."/>
            <person name="Hansen M."/>
            <person name="Howarth C."/>
            <person name="Imamovic A."/>
            <person name="Larimer J."/>
            <person name="McCowan C."/>
            <person name="Murphy C."/>
            <person name="Neiman D."/>
            <person name="Pearson M."/>
            <person name="Priest M."/>
            <person name="Roberts A."/>
            <person name="Saif S."/>
            <person name="Shea T."/>
            <person name="Sisk P."/>
            <person name="Sykes S."/>
            <person name="Wortman J."/>
            <person name="Nusbaum C."/>
            <person name="Birren B."/>
        </authorList>
    </citation>
    <scope>NUCLEOTIDE SEQUENCE [LARGE SCALE GENOMIC DNA]</scope>
    <source>
        <strain evidence="12 13">CIP 108168</strain>
    </source>
</reference>
<organism evidence="12 13">
    <name type="scientific">Acinetobacter parvus DSM 16617 = CIP 108168</name>
    <dbReference type="NCBI Taxonomy" id="981333"/>
    <lineage>
        <taxon>Bacteria</taxon>
        <taxon>Pseudomonadati</taxon>
        <taxon>Pseudomonadota</taxon>
        <taxon>Gammaproteobacteria</taxon>
        <taxon>Moraxellales</taxon>
        <taxon>Moraxellaceae</taxon>
        <taxon>Acinetobacter</taxon>
    </lineage>
</organism>
<accession>N8QDE6</accession>
<evidence type="ECO:0000256" key="11">
    <source>
        <dbReference type="PIRSR" id="PIRSR601233-3"/>
    </source>
</evidence>
<evidence type="ECO:0000256" key="3">
    <source>
        <dbReference type="ARBA" id="ARBA00022723"/>
    </source>
</evidence>
<keyword evidence="2" id="KW-0436">Ligase</keyword>
<feature type="binding site" evidence="10">
    <location>
        <position position="400"/>
    </location>
    <ligand>
        <name>GMP</name>
        <dbReference type="ChEBI" id="CHEBI:58115"/>
    </ligand>
</feature>
<dbReference type="InterPro" id="IPR036025">
    <property type="entry name" value="RtcB-like_sf"/>
</dbReference>
<name>N8QDE6_9GAMM</name>
<keyword evidence="13" id="KW-1185">Reference proteome</keyword>
<evidence type="ECO:0000256" key="7">
    <source>
        <dbReference type="ARBA" id="ARBA00023211"/>
    </source>
</evidence>
<dbReference type="EMBL" id="APOM01000042">
    <property type="protein sequence ID" value="ENU36535.1"/>
    <property type="molecule type" value="Genomic_DNA"/>
</dbReference>
<dbReference type="EC" id="6.5.1.8" evidence="1"/>
<evidence type="ECO:0000313" key="13">
    <source>
        <dbReference type="Proteomes" id="UP000023776"/>
    </source>
</evidence>
<dbReference type="GO" id="GO:0170057">
    <property type="term" value="F:RNA ligase (GTP) activity"/>
    <property type="evidence" value="ECO:0007669"/>
    <property type="project" value="UniProtKB-EC"/>
</dbReference>
<dbReference type="GO" id="GO:0006396">
    <property type="term" value="P:RNA processing"/>
    <property type="evidence" value="ECO:0007669"/>
    <property type="project" value="InterPro"/>
</dbReference>
<dbReference type="GO" id="GO:0005525">
    <property type="term" value="F:GTP binding"/>
    <property type="evidence" value="ECO:0007669"/>
    <property type="project" value="UniProtKB-KW"/>
</dbReference>
<keyword evidence="3 11" id="KW-0479">Metal-binding</keyword>
<comment type="cofactor">
    <cofactor evidence="11">
        <name>Mn(2+)</name>
        <dbReference type="ChEBI" id="CHEBI:29035"/>
    </cofactor>
    <text evidence="11">Binds 2 manganese ions per subunit.</text>
</comment>
<dbReference type="InterPro" id="IPR001233">
    <property type="entry name" value="RtcB"/>
</dbReference>
<evidence type="ECO:0000256" key="8">
    <source>
        <dbReference type="ARBA" id="ARBA00047746"/>
    </source>
</evidence>
<feature type="binding site" evidence="10">
    <location>
        <begin position="165"/>
        <end position="169"/>
    </location>
    <ligand>
        <name>GMP</name>
        <dbReference type="ChEBI" id="CHEBI:58115"/>
    </ligand>
</feature>
<dbReference type="PANTHER" id="PTHR43749">
    <property type="entry name" value="RNA-SPLICING LIGASE RTCB"/>
    <property type="match status" value="1"/>
</dbReference>
<evidence type="ECO:0000256" key="6">
    <source>
        <dbReference type="ARBA" id="ARBA00023134"/>
    </source>
</evidence>
<evidence type="ECO:0000256" key="9">
    <source>
        <dbReference type="PIRSR" id="PIRSR601233-1"/>
    </source>
</evidence>
<comment type="caution">
    <text evidence="12">The sequence shown here is derived from an EMBL/GenBank/DDBJ whole genome shotgun (WGS) entry which is preliminary data.</text>
</comment>
<feature type="binding site" evidence="11">
    <location>
        <position position="183"/>
    </location>
    <ligand>
        <name>Mn(2+)</name>
        <dbReference type="ChEBI" id="CHEBI:29035"/>
        <label>2</label>
    </ligand>
</feature>
<feature type="binding site" evidence="10">
    <location>
        <begin position="274"/>
        <end position="275"/>
    </location>
    <ligand>
        <name>GMP</name>
        <dbReference type="ChEBI" id="CHEBI:58115"/>
    </ligand>
</feature>
<dbReference type="SUPFAM" id="SSF103365">
    <property type="entry name" value="Hypothetical protein PH1602"/>
    <property type="match status" value="1"/>
</dbReference>
<evidence type="ECO:0000256" key="4">
    <source>
        <dbReference type="ARBA" id="ARBA00022741"/>
    </source>
</evidence>
<keyword evidence="4 10" id="KW-0547">Nucleotide-binding</keyword>
<dbReference type="GO" id="GO:0003909">
    <property type="term" value="F:DNA ligase activity"/>
    <property type="evidence" value="ECO:0007669"/>
    <property type="project" value="TreeGrafter"/>
</dbReference>
<dbReference type="Pfam" id="PF01139">
    <property type="entry name" value="RtcB"/>
    <property type="match status" value="1"/>
</dbReference>
<dbReference type="RefSeq" id="WP_004681688.1">
    <property type="nucleotide sequence ID" value="NZ_AIEB01000042.1"/>
</dbReference>
<evidence type="ECO:0000256" key="2">
    <source>
        <dbReference type="ARBA" id="ARBA00022598"/>
    </source>
</evidence>
<dbReference type="PATRIC" id="fig|981333.9.peg.1200"/>
<feature type="binding site" evidence="11">
    <location>
        <position position="166"/>
    </location>
    <ligand>
        <name>Mn(2+)</name>
        <dbReference type="ChEBI" id="CHEBI:29035"/>
        <label>1</label>
    </ligand>
</feature>
<feature type="binding site" evidence="10">
    <location>
        <begin position="330"/>
        <end position="333"/>
    </location>
    <ligand>
        <name>GMP</name>
        <dbReference type="ChEBI" id="CHEBI:58115"/>
    </ligand>
</feature>
<dbReference type="InterPro" id="IPR052915">
    <property type="entry name" value="RtcB-like"/>
</dbReference>
<evidence type="ECO:0000256" key="10">
    <source>
        <dbReference type="PIRSR" id="PIRSR601233-2"/>
    </source>
</evidence>